<evidence type="ECO:0000313" key="3">
    <source>
        <dbReference type="Proteomes" id="UP001155027"/>
    </source>
</evidence>
<feature type="region of interest" description="Disordered" evidence="1">
    <location>
        <begin position="190"/>
        <end position="223"/>
    </location>
</feature>
<dbReference type="EMBL" id="JANUAU010000016">
    <property type="protein sequence ID" value="MCS3679274.1"/>
    <property type="molecule type" value="Genomic_DNA"/>
</dbReference>
<dbReference type="Gene3D" id="3.10.28.20">
    <property type="entry name" value="Acetamidase/Formamidase-like domains"/>
    <property type="match status" value="1"/>
</dbReference>
<evidence type="ECO:0000256" key="1">
    <source>
        <dbReference type="SAM" id="MobiDB-lite"/>
    </source>
</evidence>
<evidence type="ECO:0000313" key="2">
    <source>
        <dbReference type="EMBL" id="MCS3679274.1"/>
    </source>
</evidence>
<reference evidence="2" key="1">
    <citation type="submission" date="2022-08" db="EMBL/GenBank/DDBJ databases">
        <title>Genomic Encyclopedia of Type Strains, Phase V (KMG-V): Genome sequencing to study the core and pangenomes of soil and plant-associated prokaryotes.</title>
        <authorList>
            <person name="Whitman W."/>
        </authorList>
    </citation>
    <scope>NUCLEOTIDE SEQUENCE</scope>
    <source>
        <strain evidence="2">0</strain>
    </source>
</reference>
<dbReference type="Proteomes" id="UP001155027">
    <property type="component" value="Unassembled WGS sequence"/>
</dbReference>
<gene>
    <name evidence="2" type="ORF">GGP71_003224</name>
</gene>
<protein>
    <recommendedName>
        <fullName evidence="4">Lipoprotein</fullName>
    </recommendedName>
</protein>
<feature type="compositionally biased region" description="Polar residues" evidence="1">
    <location>
        <begin position="201"/>
        <end position="211"/>
    </location>
</feature>
<dbReference type="AlphaFoldDB" id="A0A9X2TFP8"/>
<proteinExistence type="predicted"/>
<evidence type="ECO:0008006" key="4">
    <source>
        <dbReference type="Google" id="ProtNLM"/>
    </source>
</evidence>
<sequence>MPDSTIPDSTMCNNFHTRSHSRLSSLLPVFAVVLAAIGMTACGGSEPVSDQDSVPDWYTETPDDPNHVFSSQSATSQRMQVAVDKATTSARGDVASKLETQVEGMSKSFTEEIGDDMRQQFVETQKTVTSRVLRGTNVSQKEILQKDNGTYQAFVLMEMPIGKAAKEMMSKIKQNDEMYTRFRSSQAFKEMQKAVEEYEQEQQQGMTQRSQPQEEEDGGNQNR</sequence>
<dbReference type="RefSeq" id="WP_259220395.1">
    <property type="nucleotide sequence ID" value="NZ_JANUAV010000017.1"/>
</dbReference>
<organism evidence="2 3">
    <name type="scientific">Salinibacter ruber</name>
    <dbReference type="NCBI Taxonomy" id="146919"/>
    <lineage>
        <taxon>Bacteria</taxon>
        <taxon>Pseudomonadati</taxon>
        <taxon>Rhodothermota</taxon>
        <taxon>Rhodothermia</taxon>
        <taxon>Rhodothermales</taxon>
        <taxon>Salinibacteraceae</taxon>
        <taxon>Salinibacter</taxon>
    </lineage>
</organism>
<feature type="compositionally biased region" description="Acidic residues" evidence="1">
    <location>
        <begin position="213"/>
        <end position="223"/>
    </location>
</feature>
<accession>A0A9X2TFP8</accession>
<name>A0A9X2TFP8_9BACT</name>
<comment type="caution">
    <text evidence="2">The sequence shown here is derived from an EMBL/GenBank/DDBJ whole genome shotgun (WGS) entry which is preliminary data.</text>
</comment>